<dbReference type="InterPro" id="IPR005546">
    <property type="entry name" value="Autotransporte_beta"/>
</dbReference>
<feature type="compositionally biased region" description="Gly residues" evidence="2">
    <location>
        <begin position="94"/>
        <end position="103"/>
    </location>
</feature>
<dbReference type="RefSeq" id="WP_015685245.1">
    <property type="nucleotide sequence ID" value="NC_017082.1"/>
</dbReference>
<evidence type="ECO:0000256" key="2">
    <source>
        <dbReference type="SAM" id="MobiDB-lite"/>
    </source>
</evidence>
<dbReference type="NCBIfam" id="TIGR02601">
    <property type="entry name" value="autotrns_rpt"/>
    <property type="match status" value="4"/>
</dbReference>
<dbReference type="Pfam" id="PF03797">
    <property type="entry name" value="Autotransporter"/>
    <property type="match status" value="1"/>
</dbReference>
<feature type="region of interest" description="Disordered" evidence="2">
    <location>
        <begin position="1"/>
        <end position="139"/>
    </location>
</feature>
<proteinExistence type="predicted"/>
<dbReference type="SMART" id="SM00869">
    <property type="entry name" value="Autotransporter"/>
    <property type="match status" value="1"/>
</dbReference>
<dbReference type="KEGG" id="brs:S23_27130"/>
<protein>
    <submittedName>
        <fullName evidence="4">Outer membrane autotransporter barrel</fullName>
    </submittedName>
</protein>
<feature type="domain" description="Autotransporter" evidence="3">
    <location>
        <begin position="1015"/>
        <end position="1299"/>
    </location>
</feature>
<dbReference type="SUPFAM" id="SSF103515">
    <property type="entry name" value="Autotransporter"/>
    <property type="match status" value="1"/>
</dbReference>
<dbReference type="InterPro" id="IPR036709">
    <property type="entry name" value="Autotransporte_beta_dom_sf"/>
</dbReference>
<feature type="compositionally biased region" description="Low complexity" evidence="2">
    <location>
        <begin position="104"/>
        <end position="119"/>
    </location>
</feature>
<dbReference type="Gene3D" id="2.160.20.20">
    <property type="match status" value="2"/>
</dbReference>
<keyword evidence="1" id="KW-0732">Signal</keyword>
<dbReference type="InterPro" id="IPR013425">
    <property type="entry name" value="Autotrns_rpt"/>
</dbReference>
<dbReference type="Proteomes" id="UP000007886">
    <property type="component" value="Chromosome"/>
</dbReference>
<dbReference type="SUPFAM" id="SSF51126">
    <property type="entry name" value="Pectin lyase-like"/>
    <property type="match status" value="2"/>
</dbReference>
<feature type="compositionally biased region" description="Gly residues" evidence="2">
    <location>
        <begin position="49"/>
        <end position="66"/>
    </location>
</feature>
<feature type="compositionally biased region" description="Acidic residues" evidence="2">
    <location>
        <begin position="77"/>
        <end position="88"/>
    </location>
</feature>
<dbReference type="Pfam" id="PF12951">
    <property type="entry name" value="PATR"/>
    <property type="match status" value="5"/>
</dbReference>
<reference evidence="4 5" key="1">
    <citation type="journal article" date="2012" name="Microbes Environ.">
        <title>Complete genome sequence of Bradyrhizobium sp. S23321: insights into symbiosis evolution in soil oligotrophs.</title>
        <authorList>
            <person name="Okubo T."/>
            <person name="Tsukui T."/>
            <person name="Maita H."/>
            <person name="Okamoto S."/>
            <person name="Oshima K."/>
            <person name="Fujisawa T."/>
            <person name="Saito A."/>
            <person name="Futamata H."/>
            <person name="Hattori R."/>
            <person name="Shimomura Y."/>
            <person name="Haruta S."/>
            <person name="Morimoto S."/>
            <person name="Wang Y."/>
            <person name="Sakai Y."/>
            <person name="Hattori M."/>
            <person name="Aizawa S."/>
            <person name="Nagashima K.V.P."/>
            <person name="Masuda S."/>
            <person name="Hattori T."/>
            <person name="Yamashita A."/>
            <person name="Bao Z."/>
            <person name="Hayatsu M."/>
            <person name="Kajiya-Kanegae H."/>
            <person name="Yoshinaga I."/>
            <person name="Sakamoto K."/>
            <person name="Toyota K."/>
            <person name="Nakao M."/>
            <person name="Kohara M."/>
            <person name="Anda M."/>
            <person name="Niwa R."/>
            <person name="Jung-Hwan P."/>
            <person name="Sameshima-Saito R."/>
            <person name="Tokuda S."/>
            <person name="Yamamoto S."/>
            <person name="Yamamoto S."/>
            <person name="Yokoyama T."/>
            <person name="Akutsu T."/>
            <person name="Nakamura Y."/>
            <person name="Nakahira-Yanaka Y."/>
            <person name="Takada Hoshino Y."/>
            <person name="Hirakawa H."/>
            <person name="Mitsui H."/>
            <person name="Terasawa K."/>
            <person name="Itakura M."/>
            <person name="Sato S."/>
            <person name="Ikeda-Ohtsubo W."/>
            <person name="Sakakura N."/>
            <person name="Kaminuma E."/>
            <person name="Minamisawa K."/>
        </authorList>
    </citation>
    <scope>NUCLEOTIDE SEQUENCE [LARGE SCALE GENOMIC DNA]</scope>
    <source>
        <strain evidence="4 5">S23321</strain>
    </source>
</reference>
<keyword evidence="5" id="KW-1185">Reference proteome</keyword>
<evidence type="ECO:0000313" key="5">
    <source>
        <dbReference type="Proteomes" id="UP000007886"/>
    </source>
</evidence>
<dbReference type="PROSITE" id="PS51208">
    <property type="entry name" value="AUTOTRANSPORTER"/>
    <property type="match status" value="1"/>
</dbReference>
<name>A0AAI8QC11_9BRAD</name>
<feature type="compositionally biased region" description="Gly residues" evidence="2">
    <location>
        <begin position="120"/>
        <end position="139"/>
    </location>
</feature>
<evidence type="ECO:0000256" key="1">
    <source>
        <dbReference type="ARBA" id="ARBA00022729"/>
    </source>
</evidence>
<evidence type="ECO:0000313" key="4">
    <source>
        <dbReference type="EMBL" id="BAL75925.1"/>
    </source>
</evidence>
<evidence type="ECO:0000259" key="3">
    <source>
        <dbReference type="PROSITE" id="PS51208"/>
    </source>
</evidence>
<sequence>MALVAASPALAQTTRGGSGGSNSPGFTNGGLSSASGAGGNGTAGTNPTRGGGGGGAGVTSGAGGSDSTGNVLGGSDTDSDGNGDDGENGDFVTSGGGGAGGVHGAVVTTSTTNSATVAGTRGGKGGTTTGTNRAGGGGGAGGYGVVVDGSALTYTNGSTGIIRGGNGGAGGANTLSDGFGGNGGDGGIGVFLTGSSVLNNAGSISGGTGGNGGNALAGTSANAAGDGGNGGIGVYASGPATIINSGSIMGGTSGDAGTASSAFASAAGAPGTAGVAILGADLTVINSGTISGGLQTGGWGPVNAITFTGGSNALELQAGSAISGNVVGTGTDTFRLGGATDSTFDVSSIGPAAQYRGFSTFVKTGTSTWTLTGTTTAATPWSINQGTLELSSDAALGAASGALSFDGGTLRFLAGFTTSRTITLNGGGGSFDTNGNDATLAGDIAGAGGLTKIGLGTLSLSGTSSYTGATHVDAGTLQAGATGAFSSGSAFTVAGGATLDLNGFDQTIGSLAGAGSVTLGAATLTAGGDNGSTIFSGTISGSGGFTKDGSGTLLLSGVNSYAGATNVNAGTLRAGVAGAFSSASAFTVAGGATLDLNGFNQTIGSLAGGGNVTLGSAMLTAGGDDSSTTFSGTISGTGGFTKDGSGTIAFSGTNSYTGATAINAGTMRAGATGAFASTSAFTVASGATLDLNGFNQTIGSLAGAGAVTLGAATLTAGGDNSSTTFSGTISGSGGLTKAGSGTLRLTGTSTYTGATIIDGGTLDVEGTLASTSAVTVNAGGTLTGAGIVDPPLTITINAGGTLAPGNGSPGSSMTIDGNLAMQSGATYRVQLDPSAASFATVSGTASLGGATVNAVFANGGYISKTYTILTAGGGISGTFAPGVVSTNLPFGFTTSLSYDANDAYLNLVLSFAIPSGLYGNQQAVANALTDFFNRNGGIPAVYGALTPAGLTQASGETGTAAQQATFDAMGRFVGLLTDPTARGVGHTGGVSGFADERTTRTTDAFARLPVAPASSFEQRWNVWAAGLGGAQSTSGNSAAGSNDATSRTYAVAAGADHWLSPQTVTGFALAGGGTSFGVNGQGSGRSDLFQAGVHLRHTEGAAFIAAALAYGWQDITTDRTVTISGADRLRASFKANAWAGRIEGGYRFVLPVSGGFGLTPYAAAQAVLFDQPAYAEQVVSGASTFALNYAARRVADSRTELGLRSDRSWALTDGVFALRGRLAWAHDFNPARSAVAGFTVLPGASFTVSGAALARDSALTTTSVEMTWASGWSAAATFEGEVSTVTRAYAGKGVVRFAW</sequence>
<dbReference type="Gene3D" id="2.40.128.130">
    <property type="entry name" value="Autotransporter beta-domain"/>
    <property type="match status" value="1"/>
</dbReference>
<accession>A0AAI8QC11</accession>
<dbReference type="EMBL" id="AP012279">
    <property type="protein sequence ID" value="BAL75925.1"/>
    <property type="molecule type" value="Genomic_DNA"/>
</dbReference>
<organism evidence="4 5">
    <name type="scientific">Bradyrhizobium cosmicum</name>
    <dbReference type="NCBI Taxonomy" id="1404864"/>
    <lineage>
        <taxon>Bacteria</taxon>
        <taxon>Pseudomonadati</taxon>
        <taxon>Pseudomonadota</taxon>
        <taxon>Alphaproteobacteria</taxon>
        <taxon>Hyphomicrobiales</taxon>
        <taxon>Nitrobacteraceae</taxon>
        <taxon>Bradyrhizobium</taxon>
    </lineage>
</organism>
<gene>
    <name evidence="4" type="ORF">S23_27130</name>
</gene>
<dbReference type="InterPro" id="IPR011050">
    <property type="entry name" value="Pectin_lyase_fold/virulence"/>
</dbReference>
<feature type="compositionally biased region" description="Low complexity" evidence="2">
    <location>
        <begin position="67"/>
        <end position="76"/>
    </location>
</feature>
<dbReference type="InterPro" id="IPR012332">
    <property type="entry name" value="Autotransporter_pectin_lyase_C"/>
</dbReference>